<evidence type="ECO:0000313" key="8">
    <source>
        <dbReference type="EMBL" id="KAK0387454.1"/>
    </source>
</evidence>
<keyword evidence="4 6" id="KW-1133">Transmembrane helix</keyword>
<evidence type="ECO:0000256" key="4">
    <source>
        <dbReference type="ARBA" id="ARBA00022989"/>
    </source>
</evidence>
<evidence type="ECO:0000256" key="5">
    <source>
        <dbReference type="ARBA" id="ARBA00023136"/>
    </source>
</evidence>
<comment type="caution">
    <text evidence="8">The sequence shown here is derived from an EMBL/GenBank/DDBJ whole genome shotgun (WGS) entry which is preliminary data.</text>
</comment>
<organism evidence="8 9">
    <name type="scientific">Sarocladium strictum</name>
    <name type="common">Black bundle disease fungus</name>
    <name type="synonym">Acremonium strictum</name>
    <dbReference type="NCBI Taxonomy" id="5046"/>
    <lineage>
        <taxon>Eukaryota</taxon>
        <taxon>Fungi</taxon>
        <taxon>Dikarya</taxon>
        <taxon>Ascomycota</taxon>
        <taxon>Pezizomycotina</taxon>
        <taxon>Sordariomycetes</taxon>
        <taxon>Hypocreomycetidae</taxon>
        <taxon>Hypocreales</taxon>
        <taxon>Sarocladiaceae</taxon>
        <taxon>Sarocladium</taxon>
    </lineage>
</organism>
<feature type="transmembrane region" description="Helical" evidence="6">
    <location>
        <begin position="364"/>
        <end position="382"/>
    </location>
</feature>
<keyword evidence="5 6" id="KW-0472">Membrane</keyword>
<dbReference type="GO" id="GO:0015179">
    <property type="term" value="F:L-amino acid transmembrane transporter activity"/>
    <property type="evidence" value="ECO:0007669"/>
    <property type="project" value="TreeGrafter"/>
</dbReference>
<sequence length="482" mass="51229">MSDHERSASGVAAAVNDTKIMAEKAPANSGDVEVFAAGSGQVNFRTVGWVRAAIFLLKMTFGAGVLSLPAALYQLGAVAGGLFILFWGILNTYMALLQGRFKLSHPRVHTVADSAEIAALHFSGGSKAWAVVIRDITEVIYIITWILAAGLTTLGLSIAFNAVTKHGACSVIFGFCSYIIVASFASIRKIGKLAWISWIGFGSVVAAILTVLIATAIRNRPAAAPPTGDFDLGFSAWPAENATFASAWAASLIIFASSANTSGFVPVISEMKRPQDFFKSVYVVMTWITTCYMVIGMVMFRFAGKWLSSPALGSAGPTIKIISYGLAIPGLIAGAMICIHVAGKSIFVRLLRGSPHLTANTWQHWTVWLSSTYGTGLVGWLICEAVPFFGSLLTVVGALGFGPLGLCLPVLLWYCMNEGIWQKGGLKGKMLWVLHAFLLLLGLFVTIAGTYSAVVTIRDQYKSGSVGQPFQCADNSNTVASG</sequence>
<comment type="subcellular location">
    <subcellularLocation>
        <location evidence="1">Membrane</location>
        <topology evidence="1">Multi-pass membrane protein</topology>
    </subcellularLocation>
</comment>
<gene>
    <name evidence="8" type="ORF">NLU13_5766</name>
</gene>
<proteinExistence type="inferred from homology"/>
<dbReference type="EMBL" id="JAPDFR010000004">
    <property type="protein sequence ID" value="KAK0387454.1"/>
    <property type="molecule type" value="Genomic_DNA"/>
</dbReference>
<feature type="transmembrane region" description="Helical" evidence="6">
    <location>
        <begin position="194"/>
        <end position="217"/>
    </location>
</feature>
<name>A0AA39L896_SARSR</name>
<evidence type="ECO:0000256" key="6">
    <source>
        <dbReference type="SAM" id="Phobius"/>
    </source>
</evidence>
<reference evidence="8" key="1">
    <citation type="submission" date="2022-10" db="EMBL/GenBank/DDBJ databases">
        <title>Determination and structural analysis of whole genome sequence of Sarocladium strictum F4-1.</title>
        <authorList>
            <person name="Hu L."/>
            <person name="Jiang Y."/>
        </authorList>
    </citation>
    <scope>NUCLEOTIDE SEQUENCE</scope>
    <source>
        <strain evidence="8">F4-1</strain>
    </source>
</reference>
<evidence type="ECO:0000256" key="2">
    <source>
        <dbReference type="ARBA" id="ARBA00008066"/>
    </source>
</evidence>
<dbReference type="Proteomes" id="UP001175261">
    <property type="component" value="Unassembled WGS sequence"/>
</dbReference>
<feature type="transmembrane region" description="Helical" evidence="6">
    <location>
        <begin position="388"/>
        <end position="412"/>
    </location>
</feature>
<feature type="transmembrane region" description="Helical" evidence="6">
    <location>
        <begin position="281"/>
        <end position="302"/>
    </location>
</feature>
<feature type="domain" description="Amino acid transporter transmembrane" evidence="7">
    <location>
        <begin position="46"/>
        <end position="451"/>
    </location>
</feature>
<protein>
    <recommendedName>
        <fullName evidence="7">Amino acid transporter transmembrane domain-containing protein</fullName>
    </recommendedName>
</protein>
<dbReference type="AlphaFoldDB" id="A0AA39L896"/>
<accession>A0AA39L896</accession>
<feature type="transmembrane region" description="Helical" evidence="6">
    <location>
        <begin position="247"/>
        <end position="269"/>
    </location>
</feature>
<dbReference type="GO" id="GO:0016020">
    <property type="term" value="C:membrane"/>
    <property type="evidence" value="ECO:0007669"/>
    <property type="project" value="UniProtKB-SubCell"/>
</dbReference>
<feature type="transmembrane region" description="Helical" evidence="6">
    <location>
        <begin position="322"/>
        <end position="343"/>
    </location>
</feature>
<dbReference type="Pfam" id="PF01490">
    <property type="entry name" value="Aa_trans"/>
    <property type="match status" value="1"/>
</dbReference>
<dbReference type="PANTHER" id="PTHR22950">
    <property type="entry name" value="AMINO ACID TRANSPORTER"/>
    <property type="match status" value="1"/>
</dbReference>
<keyword evidence="3 6" id="KW-0812">Transmembrane</keyword>
<keyword evidence="9" id="KW-1185">Reference proteome</keyword>
<evidence type="ECO:0000256" key="1">
    <source>
        <dbReference type="ARBA" id="ARBA00004141"/>
    </source>
</evidence>
<dbReference type="PANTHER" id="PTHR22950:SF697">
    <property type="entry name" value="AMINO ACID TRANSPORTER (EUROFUNG)"/>
    <property type="match status" value="1"/>
</dbReference>
<dbReference type="InterPro" id="IPR013057">
    <property type="entry name" value="AA_transpt_TM"/>
</dbReference>
<comment type="similarity">
    <text evidence="2">Belongs to the amino acid/polyamine transporter 2 family.</text>
</comment>
<feature type="transmembrane region" description="Helical" evidence="6">
    <location>
        <begin position="432"/>
        <end position="454"/>
    </location>
</feature>
<evidence type="ECO:0000256" key="3">
    <source>
        <dbReference type="ARBA" id="ARBA00022692"/>
    </source>
</evidence>
<feature type="transmembrane region" description="Helical" evidence="6">
    <location>
        <begin position="166"/>
        <end position="187"/>
    </location>
</feature>
<evidence type="ECO:0000259" key="7">
    <source>
        <dbReference type="Pfam" id="PF01490"/>
    </source>
</evidence>
<feature type="transmembrane region" description="Helical" evidence="6">
    <location>
        <begin position="139"/>
        <end position="160"/>
    </location>
</feature>
<feature type="transmembrane region" description="Helical" evidence="6">
    <location>
        <begin position="49"/>
        <end position="71"/>
    </location>
</feature>
<feature type="transmembrane region" description="Helical" evidence="6">
    <location>
        <begin position="77"/>
        <end position="97"/>
    </location>
</feature>
<evidence type="ECO:0000313" key="9">
    <source>
        <dbReference type="Proteomes" id="UP001175261"/>
    </source>
</evidence>